<gene>
    <name evidence="2" type="ORF">BGZ65_010749</name>
</gene>
<feature type="compositionally biased region" description="Basic and acidic residues" evidence="1">
    <location>
        <begin position="1"/>
        <end position="12"/>
    </location>
</feature>
<dbReference type="OrthoDB" id="10511230at2759"/>
<proteinExistence type="predicted"/>
<evidence type="ECO:0000256" key="1">
    <source>
        <dbReference type="SAM" id="MobiDB-lite"/>
    </source>
</evidence>
<protein>
    <submittedName>
        <fullName evidence="2">Uncharacterized protein</fullName>
    </submittedName>
</protein>
<dbReference type="AlphaFoldDB" id="A0A9P6JKD3"/>
<feature type="region of interest" description="Disordered" evidence="1">
    <location>
        <begin position="1"/>
        <end position="87"/>
    </location>
</feature>
<evidence type="ECO:0000313" key="2">
    <source>
        <dbReference type="EMBL" id="KAF9970950.1"/>
    </source>
</evidence>
<accession>A0A9P6JKD3</accession>
<sequence>STSLLRLRDPDGKSNIQRPAAEDTATDKLQGSQLQGYDWRHLHQQQQLQQYHESVSDQGHESDPSELLRPPILMSSSPPRNFLRPQDFNQQDVYPVRRTHRSMSLSAPSDVWHDNISARALPSPSSSRDHHEVVPYTQEWRVI</sequence>
<dbReference type="EMBL" id="JAAAHW010004887">
    <property type="protein sequence ID" value="KAF9970950.1"/>
    <property type="molecule type" value="Genomic_DNA"/>
</dbReference>
<name>A0A9P6JKD3_9FUNG</name>
<feature type="non-terminal residue" evidence="2">
    <location>
        <position position="1"/>
    </location>
</feature>
<comment type="caution">
    <text evidence="2">The sequence shown here is derived from an EMBL/GenBank/DDBJ whole genome shotgun (WGS) entry which is preliminary data.</text>
</comment>
<organism evidence="2 3">
    <name type="scientific">Modicella reniformis</name>
    <dbReference type="NCBI Taxonomy" id="1440133"/>
    <lineage>
        <taxon>Eukaryota</taxon>
        <taxon>Fungi</taxon>
        <taxon>Fungi incertae sedis</taxon>
        <taxon>Mucoromycota</taxon>
        <taxon>Mortierellomycotina</taxon>
        <taxon>Mortierellomycetes</taxon>
        <taxon>Mortierellales</taxon>
        <taxon>Mortierellaceae</taxon>
        <taxon>Modicella</taxon>
    </lineage>
</organism>
<keyword evidence="3" id="KW-1185">Reference proteome</keyword>
<feature type="non-terminal residue" evidence="2">
    <location>
        <position position="143"/>
    </location>
</feature>
<evidence type="ECO:0000313" key="3">
    <source>
        <dbReference type="Proteomes" id="UP000749646"/>
    </source>
</evidence>
<dbReference type="Proteomes" id="UP000749646">
    <property type="component" value="Unassembled WGS sequence"/>
</dbReference>
<feature type="compositionally biased region" description="Basic and acidic residues" evidence="1">
    <location>
        <begin position="54"/>
        <end position="63"/>
    </location>
</feature>
<reference evidence="2" key="1">
    <citation type="journal article" date="2020" name="Fungal Divers.">
        <title>Resolving the Mortierellaceae phylogeny through synthesis of multi-gene phylogenetics and phylogenomics.</title>
        <authorList>
            <person name="Vandepol N."/>
            <person name="Liber J."/>
            <person name="Desiro A."/>
            <person name="Na H."/>
            <person name="Kennedy M."/>
            <person name="Barry K."/>
            <person name="Grigoriev I.V."/>
            <person name="Miller A.N."/>
            <person name="O'Donnell K."/>
            <person name="Stajich J.E."/>
            <person name="Bonito G."/>
        </authorList>
    </citation>
    <scope>NUCLEOTIDE SEQUENCE</scope>
    <source>
        <strain evidence="2">MES-2147</strain>
    </source>
</reference>